<sequence length="385" mass="41337">MLFKYTLSDEVPEDSNILKETPASNRIHCASHCLNEKGCLGFGFDTSKTCTLLSVHMKDNYCDSNSCVPRKDAKIYMSVPPPTTTTTEKPTTTTTTTETPTTTTTTTETPTTTTTTTETPTTTTTTTETPTTTTTTETPTTTTTTKAPTTTTTTETPTTTTKAPTTTTTMKTTTTEAATTTKKAITTPTPTTIPPPTTPTEPDITTERESTAIPTIEIPKIAVPTIIAVCGPLTPDPLMRGLTADKSYFDFKKFTRIVCDSAGGDPFVEGPEHIVEAKGDEVGKCKENSAITKIDFYVDIDNILHKFLLWCQELKEEYVVSGEMTTVGMSGYSLDCNNDAVMAGIEAKRDGKIHKLTAHCQKRSSTKAADTETPVAEKGVGVGGL</sequence>
<dbReference type="AlphaFoldDB" id="A0AAV6VMU2"/>
<evidence type="ECO:0008006" key="4">
    <source>
        <dbReference type="Google" id="ProtNLM"/>
    </source>
</evidence>
<dbReference type="EMBL" id="JAFNEN010000059">
    <property type="protein sequence ID" value="KAG8197043.1"/>
    <property type="molecule type" value="Genomic_DNA"/>
</dbReference>
<organism evidence="2 3">
    <name type="scientific">Oedothorax gibbosus</name>
    <dbReference type="NCBI Taxonomy" id="931172"/>
    <lineage>
        <taxon>Eukaryota</taxon>
        <taxon>Metazoa</taxon>
        <taxon>Ecdysozoa</taxon>
        <taxon>Arthropoda</taxon>
        <taxon>Chelicerata</taxon>
        <taxon>Arachnida</taxon>
        <taxon>Araneae</taxon>
        <taxon>Araneomorphae</taxon>
        <taxon>Entelegynae</taxon>
        <taxon>Araneoidea</taxon>
        <taxon>Linyphiidae</taxon>
        <taxon>Erigoninae</taxon>
        <taxon>Oedothorax</taxon>
    </lineage>
</organism>
<feature type="region of interest" description="Disordered" evidence="1">
    <location>
        <begin position="78"/>
        <end position="206"/>
    </location>
</feature>
<proteinExistence type="predicted"/>
<evidence type="ECO:0000313" key="2">
    <source>
        <dbReference type="EMBL" id="KAG8197043.1"/>
    </source>
</evidence>
<reference evidence="2 3" key="1">
    <citation type="journal article" date="2022" name="Nat. Ecol. Evol.">
        <title>A masculinizing supergene underlies an exaggerated male reproductive morph in a spider.</title>
        <authorList>
            <person name="Hendrickx F."/>
            <person name="De Corte Z."/>
            <person name="Sonet G."/>
            <person name="Van Belleghem S.M."/>
            <person name="Kostlbacher S."/>
            <person name="Vangestel C."/>
        </authorList>
    </citation>
    <scope>NUCLEOTIDE SEQUENCE [LARGE SCALE GENOMIC DNA]</scope>
    <source>
        <strain evidence="2">W744_W776</strain>
    </source>
</reference>
<dbReference type="Proteomes" id="UP000827092">
    <property type="component" value="Unassembled WGS sequence"/>
</dbReference>
<protein>
    <recommendedName>
        <fullName evidence="4">Apple domain-containing protein</fullName>
    </recommendedName>
</protein>
<evidence type="ECO:0000256" key="1">
    <source>
        <dbReference type="SAM" id="MobiDB-lite"/>
    </source>
</evidence>
<keyword evidence="3" id="KW-1185">Reference proteome</keyword>
<accession>A0AAV6VMU2</accession>
<evidence type="ECO:0000313" key="3">
    <source>
        <dbReference type="Proteomes" id="UP000827092"/>
    </source>
</evidence>
<feature type="compositionally biased region" description="Low complexity" evidence="1">
    <location>
        <begin position="84"/>
        <end position="190"/>
    </location>
</feature>
<gene>
    <name evidence="2" type="ORF">JTE90_004312</name>
</gene>
<comment type="caution">
    <text evidence="2">The sequence shown here is derived from an EMBL/GenBank/DDBJ whole genome shotgun (WGS) entry which is preliminary data.</text>
</comment>
<feature type="region of interest" description="Disordered" evidence="1">
    <location>
        <begin position="364"/>
        <end position="385"/>
    </location>
</feature>
<name>A0AAV6VMU2_9ARAC</name>